<keyword evidence="4" id="KW-1185">Reference proteome</keyword>
<feature type="coiled-coil region" evidence="1">
    <location>
        <begin position="98"/>
        <end position="231"/>
    </location>
</feature>
<reference evidence="3 4" key="1">
    <citation type="submission" date="2023-08" db="EMBL/GenBank/DDBJ databases">
        <title>Oxalobacteraceae gen .nov., isolated from river sludge outside the plant.</title>
        <authorList>
            <person name="Zhao S.Y."/>
        </authorList>
    </citation>
    <scope>NUCLEOTIDE SEQUENCE [LARGE SCALE GENOMIC DNA]</scope>
    <source>
        <strain evidence="3 4">R-40</strain>
    </source>
</reference>
<dbReference type="InterPro" id="IPR021104">
    <property type="entry name" value="KfrA_DNA-bd_N"/>
</dbReference>
<proteinExistence type="predicted"/>
<gene>
    <name evidence="3" type="ORF">Q8A64_18810</name>
</gene>
<dbReference type="GO" id="GO:0003677">
    <property type="term" value="F:DNA binding"/>
    <property type="evidence" value="ECO:0007669"/>
    <property type="project" value="UniProtKB-KW"/>
</dbReference>
<evidence type="ECO:0000256" key="1">
    <source>
        <dbReference type="SAM" id="Coils"/>
    </source>
</evidence>
<dbReference type="EMBL" id="JAUYVH010000028">
    <property type="protein sequence ID" value="MDQ9172457.1"/>
    <property type="molecule type" value="Genomic_DNA"/>
</dbReference>
<evidence type="ECO:0000313" key="4">
    <source>
        <dbReference type="Proteomes" id="UP001225596"/>
    </source>
</evidence>
<protein>
    <submittedName>
        <fullName evidence="3">DNA-binding protein</fullName>
    </submittedName>
</protein>
<keyword evidence="1" id="KW-0175">Coiled coil</keyword>
<dbReference type="RefSeq" id="WP_338438522.1">
    <property type="nucleotide sequence ID" value="NZ_JAUYVH010000028.1"/>
</dbReference>
<name>A0ABU1BTW8_9BURK</name>
<feature type="domain" description="KfrA N-terminal DNA-binding" evidence="2">
    <location>
        <begin position="8"/>
        <end position="119"/>
    </location>
</feature>
<feature type="coiled-coil region" evidence="1">
    <location>
        <begin position="263"/>
        <end position="311"/>
    </location>
</feature>
<dbReference type="Gene3D" id="1.10.287.1490">
    <property type="match status" value="1"/>
</dbReference>
<sequence length="345" mass="38806">MARSGLYKSEVKKARDALLGQGKHPSVDAVRIALGNTGSKTTIHKYLKELEEESGNADGRTVSISEALQDLVARLASQLQDEATRQIDAVRAQQLEQARQHAEETASLQKTIDTLQHQLQHWETALQEEQAAHGRTQESLQRETIARHTAEQQVAGLKERLAENEAHRQSLEEKHRHAREALEHYRSSVKEQRDQDQRRHEQQVQQLQAELRQAQQTIVVKQEDVTRLNQDGARLVSELSHLQKTLYDEQTTTRRLVQQLDALPAAQQRAAILEAQLADKEAQFNALKGQLAELLDEKKAHGEQLHALERALTASDAKLEAQQAILAQWRADLQSQASQPANGAT</sequence>
<dbReference type="Pfam" id="PF11740">
    <property type="entry name" value="KfrA_N"/>
    <property type="match status" value="1"/>
</dbReference>
<accession>A0ABU1BTW8</accession>
<evidence type="ECO:0000259" key="2">
    <source>
        <dbReference type="Pfam" id="PF11740"/>
    </source>
</evidence>
<comment type="caution">
    <text evidence="3">The sequence shown here is derived from an EMBL/GenBank/DDBJ whole genome shotgun (WGS) entry which is preliminary data.</text>
</comment>
<dbReference type="Proteomes" id="UP001225596">
    <property type="component" value="Unassembled WGS sequence"/>
</dbReference>
<organism evidence="3 4">
    <name type="scientific">Keguizhuia sedimenti</name>
    <dbReference type="NCBI Taxonomy" id="3064264"/>
    <lineage>
        <taxon>Bacteria</taxon>
        <taxon>Pseudomonadati</taxon>
        <taxon>Pseudomonadota</taxon>
        <taxon>Betaproteobacteria</taxon>
        <taxon>Burkholderiales</taxon>
        <taxon>Oxalobacteraceae</taxon>
        <taxon>Keguizhuia</taxon>
    </lineage>
</organism>
<keyword evidence="3" id="KW-0238">DNA-binding</keyword>
<evidence type="ECO:0000313" key="3">
    <source>
        <dbReference type="EMBL" id="MDQ9172457.1"/>
    </source>
</evidence>